<dbReference type="Gene3D" id="3.30.70.260">
    <property type="match status" value="1"/>
</dbReference>
<dbReference type="GO" id="GO:0030170">
    <property type="term" value="F:pyridoxal phosphate binding"/>
    <property type="evidence" value="ECO:0007669"/>
    <property type="project" value="InterPro"/>
</dbReference>
<evidence type="ECO:0000256" key="1">
    <source>
        <dbReference type="ARBA" id="ARBA00001274"/>
    </source>
</evidence>
<evidence type="ECO:0000259" key="13">
    <source>
        <dbReference type="PROSITE" id="PS51671"/>
    </source>
</evidence>
<evidence type="ECO:0000256" key="6">
    <source>
        <dbReference type="ARBA" id="ARBA00012096"/>
    </source>
</evidence>
<dbReference type="CDD" id="cd01562">
    <property type="entry name" value="Thr-dehyd"/>
    <property type="match status" value="1"/>
</dbReference>
<keyword evidence="9" id="KW-0663">Pyridoxal phosphate</keyword>
<comment type="function">
    <text evidence="11">Catalyzes the anaerobic formation of alpha-ketobutyrate and ammonia from threonine in a two-step reaction. The first step involved a dehydration of threonine and a production of enamine intermediates (aminocrotonate), which tautomerizes to its imine form (iminobutyrate). Both intermediates are unstable and short-lived. The second step is the nonenzymatic hydrolysis of the enamine/imine intermediates to form 2-ketobutyrate and free ammonia. In the low water environment of the cell, the second step is accelerated by RidA.</text>
</comment>
<comment type="similarity">
    <text evidence="4">Belongs to the serine/threonine dehydratase family.</text>
</comment>
<dbReference type="AlphaFoldDB" id="A0A1I0BYV6"/>
<dbReference type="RefSeq" id="WP_091351311.1">
    <property type="nucleotide sequence ID" value="NZ_FOIF01000052.1"/>
</dbReference>
<dbReference type="GO" id="GO:0006565">
    <property type="term" value="P:L-serine catabolic process"/>
    <property type="evidence" value="ECO:0007669"/>
    <property type="project" value="TreeGrafter"/>
</dbReference>
<dbReference type="GO" id="GO:0003941">
    <property type="term" value="F:L-serine ammonia-lyase activity"/>
    <property type="evidence" value="ECO:0007669"/>
    <property type="project" value="TreeGrafter"/>
</dbReference>
<evidence type="ECO:0000256" key="11">
    <source>
        <dbReference type="ARBA" id="ARBA00025527"/>
    </source>
</evidence>
<dbReference type="GO" id="GO:0070689">
    <property type="term" value="P:L-threonine catabolic process to propionate"/>
    <property type="evidence" value="ECO:0007669"/>
    <property type="project" value="UniProtKB-UniPathway"/>
</dbReference>
<comment type="pathway">
    <text evidence="3">Amino-acid degradation; L-threonine degradation via propanoate pathway; propanoate from L-threonine: step 1/4.</text>
</comment>
<evidence type="ECO:0000256" key="3">
    <source>
        <dbReference type="ARBA" id="ARBA00004958"/>
    </source>
</evidence>
<dbReference type="EC" id="4.3.1.19" evidence="6"/>
<evidence type="ECO:0000256" key="9">
    <source>
        <dbReference type="ARBA" id="ARBA00022898"/>
    </source>
</evidence>
<dbReference type="InterPro" id="IPR002912">
    <property type="entry name" value="ACT_dom"/>
</dbReference>
<dbReference type="InterPro" id="IPR036052">
    <property type="entry name" value="TrpB-like_PALP_sf"/>
</dbReference>
<dbReference type="Proteomes" id="UP000243819">
    <property type="component" value="Unassembled WGS sequence"/>
</dbReference>
<dbReference type="STRING" id="1120990.SAMN03080614_10527"/>
<comment type="subunit">
    <text evidence="5">In the native structure, TdcB is in a dimeric form, whereas in the TdcB-AMP complex, it exists in a tetrameric form (dimer of dimers).</text>
</comment>
<dbReference type="NCBIfam" id="TIGR01127">
    <property type="entry name" value="ilvA_1Cterm"/>
    <property type="match status" value="1"/>
</dbReference>
<evidence type="ECO:0000256" key="5">
    <source>
        <dbReference type="ARBA" id="ARBA00011447"/>
    </source>
</evidence>
<protein>
    <recommendedName>
        <fullName evidence="7">L-threonine dehydratase catabolic TdcB</fullName>
        <ecNumber evidence="6">4.3.1.19</ecNumber>
    </recommendedName>
    <alternativeName>
        <fullName evidence="12">Threonine deaminase</fullName>
    </alternativeName>
</protein>
<reference evidence="15" key="1">
    <citation type="submission" date="2016-10" db="EMBL/GenBank/DDBJ databases">
        <authorList>
            <person name="Varghese N."/>
            <person name="Submissions S."/>
        </authorList>
    </citation>
    <scope>NUCLEOTIDE SEQUENCE [LARGE SCALE GENOMIC DNA]</scope>
    <source>
        <strain evidence="15">DSM 13577</strain>
    </source>
</reference>
<dbReference type="PROSITE" id="PS51671">
    <property type="entry name" value="ACT"/>
    <property type="match status" value="1"/>
</dbReference>
<dbReference type="InterPro" id="IPR044561">
    <property type="entry name" value="ACT_ThrD-II-like"/>
</dbReference>
<evidence type="ECO:0000256" key="8">
    <source>
        <dbReference type="ARBA" id="ARBA00022533"/>
    </source>
</evidence>
<dbReference type="CDD" id="cd04886">
    <property type="entry name" value="ACT_ThrD-II-like"/>
    <property type="match status" value="1"/>
</dbReference>
<evidence type="ECO:0000313" key="14">
    <source>
        <dbReference type="EMBL" id="SET12211.1"/>
    </source>
</evidence>
<evidence type="ECO:0000313" key="15">
    <source>
        <dbReference type="Proteomes" id="UP000243819"/>
    </source>
</evidence>
<dbReference type="SUPFAM" id="SSF53686">
    <property type="entry name" value="Tryptophan synthase beta subunit-like PLP-dependent enzymes"/>
    <property type="match status" value="1"/>
</dbReference>
<dbReference type="InterPro" id="IPR050147">
    <property type="entry name" value="Ser/Thr_Dehydratase"/>
</dbReference>
<evidence type="ECO:0000256" key="10">
    <source>
        <dbReference type="ARBA" id="ARBA00023239"/>
    </source>
</evidence>
<keyword evidence="8" id="KW-0021">Allosteric enzyme</keyword>
<dbReference type="GO" id="GO:0004794">
    <property type="term" value="F:threonine deaminase activity"/>
    <property type="evidence" value="ECO:0007669"/>
    <property type="project" value="UniProtKB-EC"/>
</dbReference>
<dbReference type="PANTHER" id="PTHR48078:SF6">
    <property type="entry name" value="L-THREONINE DEHYDRATASE CATABOLIC TDCB"/>
    <property type="match status" value="1"/>
</dbReference>
<dbReference type="InterPro" id="IPR001926">
    <property type="entry name" value="TrpB-like_PALP"/>
</dbReference>
<evidence type="ECO:0000256" key="4">
    <source>
        <dbReference type="ARBA" id="ARBA00010869"/>
    </source>
</evidence>
<gene>
    <name evidence="14" type="ORF">SAMN03080614_10527</name>
</gene>
<dbReference type="GO" id="GO:0009097">
    <property type="term" value="P:isoleucine biosynthetic process"/>
    <property type="evidence" value="ECO:0007669"/>
    <property type="project" value="TreeGrafter"/>
</dbReference>
<dbReference type="EMBL" id="FOIF01000052">
    <property type="protein sequence ID" value="SET12211.1"/>
    <property type="molecule type" value="Genomic_DNA"/>
</dbReference>
<keyword evidence="15" id="KW-1185">Reference proteome</keyword>
<feature type="domain" description="ACT" evidence="13">
    <location>
        <begin position="328"/>
        <end position="403"/>
    </location>
</feature>
<dbReference type="PROSITE" id="PS00165">
    <property type="entry name" value="DEHYDRATASE_SER_THR"/>
    <property type="match status" value="1"/>
</dbReference>
<dbReference type="InterPro" id="IPR000634">
    <property type="entry name" value="Ser/Thr_deHydtase_PyrdxlP-BS"/>
</dbReference>
<accession>A0A1I0BYV6</accession>
<sequence length="403" mass="43576">MKLTLKDIQRAEKNIKRFIRKTPLEKSHTITEMIGQPVYFKYENLQKTGSFKLRGAANKILNLWEEGKTKGVVAASAGNHAQGVAFAATSLGIKAKILMPKGAPITKISATEGYGAEVILEGNTYDDCYNYAIHLAEKENLTYVHAFDDPQVIAGQGTIGLEILEQLPSVKNVIVPIGGGGLMAGVLLAIKESNPDIRVIGVQASGAPAMVQSIKSGLLSATTHVNTIADGIAVKKPGELTYSIIKNYIDDVVTVEEEEISRAILLLLERSKTVVEGAGATTVASLIYSKVPDLKGETVTVLSGGNIDPTTISTLIERGMVKAGRKTFIEVILQDRPGQLQKLLEVIAANEANVITVNHDRLSPHIPIKHAKVNLTLETRDLNHGKKILENLKLMNYDCKISE</sequence>
<evidence type="ECO:0000256" key="12">
    <source>
        <dbReference type="ARBA" id="ARBA00031427"/>
    </source>
</evidence>
<dbReference type="PANTHER" id="PTHR48078">
    <property type="entry name" value="THREONINE DEHYDRATASE, MITOCHONDRIAL-RELATED"/>
    <property type="match status" value="1"/>
</dbReference>
<proteinExistence type="inferred from homology"/>
<name>A0A1I0BYV6_9FIRM</name>
<comment type="cofactor">
    <cofactor evidence="2">
        <name>pyridoxal 5'-phosphate</name>
        <dbReference type="ChEBI" id="CHEBI:597326"/>
    </cofactor>
</comment>
<dbReference type="Pfam" id="PF13291">
    <property type="entry name" value="ACT_4"/>
    <property type="match status" value="1"/>
</dbReference>
<evidence type="ECO:0000256" key="7">
    <source>
        <dbReference type="ARBA" id="ARBA00022248"/>
    </source>
</evidence>
<evidence type="ECO:0000256" key="2">
    <source>
        <dbReference type="ARBA" id="ARBA00001933"/>
    </source>
</evidence>
<dbReference type="Pfam" id="PF00291">
    <property type="entry name" value="PALP"/>
    <property type="match status" value="1"/>
</dbReference>
<dbReference type="InterPro" id="IPR005789">
    <property type="entry name" value="Thr_deHydtase_catblc"/>
</dbReference>
<organism evidence="14 15">
    <name type="scientific">Anaerobranca gottschalkii DSM 13577</name>
    <dbReference type="NCBI Taxonomy" id="1120990"/>
    <lineage>
        <taxon>Bacteria</taxon>
        <taxon>Bacillati</taxon>
        <taxon>Bacillota</taxon>
        <taxon>Clostridia</taxon>
        <taxon>Eubacteriales</taxon>
        <taxon>Proteinivoracaceae</taxon>
        <taxon>Anaerobranca</taxon>
    </lineage>
</organism>
<dbReference type="FunFam" id="3.40.50.1100:FF:000007">
    <property type="entry name" value="L-threonine dehydratase catabolic TdcB"/>
    <property type="match status" value="1"/>
</dbReference>
<keyword evidence="10 14" id="KW-0456">Lyase</keyword>
<dbReference type="OrthoDB" id="9811476at2"/>
<comment type="catalytic activity">
    <reaction evidence="1">
        <text>L-threonine = 2-oxobutanoate + NH4(+)</text>
        <dbReference type="Rhea" id="RHEA:22108"/>
        <dbReference type="ChEBI" id="CHEBI:16763"/>
        <dbReference type="ChEBI" id="CHEBI:28938"/>
        <dbReference type="ChEBI" id="CHEBI:57926"/>
        <dbReference type="EC" id="4.3.1.19"/>
    </reaction>
</comment>
<dbReference type="UniPathway" id="UPA00052">
    <property type="reaction ID" value="UER00507"/>
</dbReference>
<dbReference type="Gene3D" id="3.40.50.1100">
    <property type="match status" value="2"/>
</dbReference>